<dbReference type="Gene3D" id="3.30.565.10">
    <property type="entry name" value="Histidine kinase-like ATPase, C-terminal domain"/>
    <property type="match status" value="1"/>
</dbReference>
<comment type="subcellular location">
    <subcellularLocation>
        <location evidence="1">Cell membrane</location>
        <topology evidence="1">Multi-pass membrane protein</topology>
    </subcellularLocation>
</comment>
<evidence type="ECO:0000256" key="6">
    <source>
        <dbReference type="ARBA" id="ARBA00022989"/>
    </source>
</evidence>
<evidence type="ECO:0000259" key="11">
    <source>
        <dbReference type="SMART" id="SM00387"/>
    </source>
</evidence>
<evidence type="ECO:0000256" key="5">
    <source>
        <dbReference type="ARBA" id="ARBA00022777"/>
    </source>
</evidence>
<proteinExistence type="predicted"/>
<dbReference type="PANTHER" id="PTHR24421">
    <property type="entry name" value="NITRATE/NITRITE SENSOR PROTEIN NARX-RELATED"/>
    <property type="match status" value="1"/>
</dbReference>
<keyword evidence="5 12" id="KW-0418">Kinase</keyword>
<dbReference type="Gene3D" id="1.20.5.1930">
    <property type="match status" value="1"/>
</dbReference>
<dbReference type="InterPro" id="IPR011712">
    <property type="entry name" value="Sig_transdc_His_kin_sub3_dim/P"/>
</dbReference>
<reference evidence="13" key="1">
    <citation type="journal article" date="2019" name="Int. J. Syst. Evol. Microbiol.">
        <title>The Global Catalogue of Microorganisms (GCM) 10K type strain sequencing project: providing services to taxonomists for standard genome sequencing and annotation.</title>
        <authorList>
            <consortium name="The Broad Institute Genomics Platform"/>
            <consortium name="The Broad Institute Genome Sequencing Center for Infectious Disease"/>
            <person name="Wu L."/>
            <person name="Ma J."/>
        </authorList>
    </citation>
    <scope>NUCLEOTIDE SEQUENCE [LARGE SCALE GENOMIC DNA]</scope>
    <source>
        <strain evidence="13">CGMCC 1.12477</strain>
    </source>
</reference>
<evidence type="ECO:0000256" key="7">
    <source>
        <dbReference type="ARBA" id="ARBA00023012"/>
    </source>
</evidence>
<dbReference type="EMBL" id="JBHUGD010000004">
    <property type="protein sequence ID" value="MFD1949061.1"/>
    <property type="molecule type" value="Genomic_DNA"/>
</dbReference>
<organism evidence="12 13">
    <name type="scientific">Nocardioides aestuarii</name>
    <dbReference type="NCBI Taxonomy" id="252231"/>
    <lineage>
        <taxon>Bacteria</taxon>
        <taxon>Bacillati</taxon>
        <taxon>Actinomycetota</taxon>
        <taxon>Actinomycetes</taxon>
        <taxon>Propionibacteriales</taxon>
        <taxon>Nocardioidaceae</taxon>
        <taxon>Nocardioides</taxon>
    </lineage>
</organism>
<keyword evidence="8 10" id="KW-0472">Membrane</keyword>
<evidence type="ECO:0000313" key="13">
    <source>
        <dbReference type="Proteomes" id="UP001597351"/>
    </source>
</evidence>
<name>A0ABW4TVM9_9ACTN</name>
<dbReference type="Pfam" id="PF02518">
    <property type="entry name" value="HATPase_c"/>
    <property type="match status" value="1"/>
</dbReference>
<keyword evidence="3" id="KW-0808">Transferase</keyword>
<evidence type="ECO:0000256" key="8">
    <source>
        <dbReference type="ARBA" id="ARBA00023136"/>
    </source>
</evidence>
<keyword evidence="2" id="KW-1003">Cell membrane</keyword>
<feature type="transmembrane region" description="Helical" evidence="10">
    <location>
        <begin position="48"/>
        <end position="71"/>
    </location>
</feature>
<evidence type="ECO:0000256" key="2">
    <source>
        <dbReference type="ARBA" id="ARBA00022475"/>
    </source>
</evidence>
<dbReference type="Pfam" id="PF07730">
    <property type="entry name" value="HisKA_3"/>
    <property type="match status" value="1"/>
</dbReference>
<evidence type="ECO:0000256" key="3">
    <source>
        <dbReference type="ARBA" id="ARBA00022679"/>
    </source>
</evidence>
<dbReference type="Proteomes" id="UP001597351">
    <property type="component" value="Unassembled WGS sequence"/>
</dbReference>
<dbReference type="InterPro" id="IPR003594">
    <property type="entry name" value="HATPase_dom"/>
</dbReference>
<feature type="domain" description="Histidine kinase/HSP90-like ATPase" evidence="11">
    <location>
        <begin position="380"/>
        <end position="477"/>
    </location>
</feature>
<evidence type="ECO:0000256" key="9">
    <source>
        <dbReference type="SAM" id="MobiDB-lite"/>
    </source>
</evidence>
<accession>A0ABW4TVM9</accession>
<evidence type="ECO:0000256" key="10">
    <source>
        <dbReference type="SAM" id="Phobius"/>
    </source>
</evidence>
<evidence type="ECO:0000256" key="4">
    <source>
        <dbReference type="ARBA" id="ARBA00022692"/>
    </source>
</evidence>
<feature type="transmembrane region" description="Helical" evidence="10">
    <location>
        <begin position="226"/>
        <end position="249"/>
    </location>
</feature>
<comment type="caution">
    <text evidence="12">The sequence shown here is derived from an EMBL/GenBank/DDBJ whole genome shotgun (WGS) entry which is preliminary data.</text>
</comment>
<dbReference type="InterPro" id="IPR050482">
    <property type="entry name" value="Sensor_HK_TwoCompSys"/>
</dbReference>
<dbReference type="SUPFAM" id="SSF55874">
    <property type="entry name" value="ATPase domain of HSP90 chaperone/DNA topoisomerase II/histidine kinase"/>
    <property type="match status" value="1"/>
</dbReference>
<keyword evidence="7" id="KW-0902">Two-component regulatory system</keyword>
<keyword evidence="13" id="KW-1185">Reference proteome</keyword>
<evidence type="ECO:0000313" key="12">
    <source>
        <dbReference type="EMBL" id="MFD1949061.1"/>
    </source>
</evidence>
<dbReference type="SMART" id="SM00387">
    <property type="entry name" value="HATPase_c"/>
    <property type="match status" value="1"/>
</dbReference>
<protein>
    <submittedName>
        <fullName evidence="12">Sensor histidine kinase</fullName>
    </submittedName>
</protein>
<dbReference type="GO" id="GO:0016301">
    <property type="term" value="F:kinase activity"/>
    <property type="evidence" value="ECO:0007669"/>
    <property type="project" value="UniProtKB-KW"/>
</dbReference>
<keyword evidence="4 10" id="KW-0812">Transmembrane</keyword>
<feature type="region of interest" description="Disordered" evidence="9">
    <location>
        <begin position="1"/>
        <end position="40"/>
    </location>
</feature>
<dbReference type="RefSeq" id="WP_343921164.1">
    <property type="nucleotide sequence ID" value="NZ_BAAAJT010000003.1"/>
</dbReference>
<dbReference type="InterPro" id="IPR036890">
    <property type="entry name" value="HATPase_C_sf"/>
</dbReference>
<sequence>MSEDLEETQPLRVADAPRPVPTAPPAWIALGEPTDPEQGRRPVAGRRIAVQLLAGIVIALVTVTIGGSAAARRLAEREAVNDSAAMANLLAETVVQPALTDDLLAGDPEAQRQFDTLVRDRVMGERVVRIKIWGSDGTVLYADQAELIGQVFTLDARQRDVLATPRTVAEVSDLDRAENVFDHDVGDKLVEVYRPVWTSTGQVALFEIYTPYDLVSERTGQLWRGFAGVTISTLLLFVVLLTPLIWHLAARARRDQRHREQLLERAVDASENERRRIAASLHDGPVQDLAATSFVIAGATARAEASGRADLAGELHGAAQSVRTSIRSLRTLLVDIYPPSLGRAGLSVALSDLAQSERTPGLEVRIEPLAQAVDLGLDPEQERLVYRVAQETLRNAAKHATPCVLRISLSRRSDDVVLDVVDDGPGFDVARTLAEPERGHLGLQLLAELASTGGATLQVASAPGHGTRWRLRIAGSAAGSREVPS</sequence>
<gene>
    <name evidence="12" type="ORF">ACFSDE_19815</name>
</gene>
<dbReference type="PANTHER" id="PTHR24421:SF37">
    <property type="entry name" value="SENSOR HISTIDINE KINASE NARS"/>
    <property type="match status" value="1"/>
</dbReference>
<keyword evidence="6 10" id="KW-1133">Transmembrane helix</keyword>
<evidence type="ECO:0000256" key="1">
    <source>
        <dbReference type="ARBA" id="ARBA00004651"/>
    </source>
</evidence>